<protein>
    <submittedName>
        <fullName evidence="1">Uncharacterized protein</fullName>
    </submittedName>
</protein>
<accession>A0A6A4IDW1</accession>
<gene>
    <name evidence="1" type="ORF">BT96DRAFT_971473</name>
</gene>
<proteinExistence type="predicted"/>
<reference evidence="1" key="1">
    <citation type="journal article" date="2019" name="Environ. Microbiol.">
        <title>Fungal ecological strategies reflected in gene transcription - a case study of two litter decomposers.</title>
        <authorList>
            <person name="Barbi F."/>
            <person name="Kohler A."/>
            <person name="Barry K."/>
            <person name="Baskaran P."/>
            <person name="Daum C."/>
            <person name="Fauchery L."/>
            <person name="Ihrmark K."/>
            <person name="Kuo A."/>
            <person name="LaButti K."/>
            <person name="Lipzen A."/>
            <person name="Morin E."/>
            <person name="Grigoriev I.V."/>
            <person name="Henrissat B."/>
            <person name="Lindahl B."/>
            <person name="Martin F."/>
        </authorList>
    </citation>
    <scope>NUCLEOTIDE SEQUENCE</scope>
    <source>
        <strain evidence="1">JB14</strain>
    </source>
</reference>
<dbReference type="AlphaFoldDB" id="A0A6A4IDW1"/>
<dbReference type="Proteomes" id="UP000799118">
    <property type="component" value="Unassembled WGS sequence"/>
</dbReference>
<organism evidence="1 2">
    <name type="scientific">Gymnopus androsaceus JB14</name>
    <dbReference type="NCBI Taxonomy" id="1447944"/>
    <lineage>
        <taxon>Eukaryota</taxon>
        <taxon>Fungi</taxon>
        <taxon>Dikarya</taxon>
        <taxon>Basidiomycota</taxon>
        <taxon>Agaricomycotina</taxon>
        <taxon>Agaricomycetes</taxon>
        <taxon>Agaricomycetidae</taxon>
        <taxon>Agaricales</taxon>
        <taxon>Marasmiineae</taxon>
        <taxon>Omphalotaceae</taxon>
        <taxon>Gymnopus</taxon>
    </lineage>
</organism>
<sequence>MARSLNARGLENGMADGMRATATVERAEYLPTIQQSSIKFQLSVTVSFKSLSFLVVQPGIATTAVELSNDRFNYTCVEDSRTKKRHWVQPRKYGFSRESSSRSLQRFTQAFRKYLNLYPFPVFLQKFELNIHIPCGVAPTAKGSTYSGSSSSGSGTNETTPSWETYVSKPYASILWPL</sequence>
<name>A0A6A4IDW1_9AGAR</name>
<dbReference type="EMBL" id="ML769397">
    <property type="protein sequence ID" value="KAE9407277.1"/>
    <property type="molecule type" value="Genomic_DNA"/>
</dbReference>
<keyword evidence="2" id="KW-1185">Reference proteome</keyword>
<evidence type="ECO:0000313" key="2">
    <source>
        <dbReference type="Proteomes" id="UP000799118"/>
    </source>
</evidence>
<evidence type="ECO:0000313" key="1">
    <source>
        <dbReference type="EMBL" id="KAE9407277.1"/>
    </source>
</evidence>